<proteinExistence type="inferred from homology"/>
<protein>
    <recommendedName>
        <fullName evidence="6">Ribose-5-phosphate isomerase B</fullName>
        <ecNumber evidence="5">5.3.1.6</ecNumber>
    </recommendedName>
    <alternativeName>
        <fullName evidence="8">Phosphoriboisomerase B</fullName>
    </alternativeName>
</protein>
<evidence type="ECO:0000256" key="3">
    <source>
        <dbReference type="ARBA" id="ARBA00008754"/>
    </source>
</evidence>
<dbReference type="PIRSF" id="PIRSF005384">
    <property type="entry name" value="RpiB_LacA_B"/>
    <property type="match status" value="1"/>
</dbReference>
<dbReference type="SUPFAM" id="SSF89623">
    <property type="entry name" value="Ribose/Galactose isomerase RpiB/AlsB"/>
    <property type="match status" value="1"/>
</dbReference>
<organism evidence="10 11">
    <name type="scientific">Actinoplanes nipponensis</name>
    <dbReference type="NCBI Taxonomy" id="135950"/>
    <lineage>
        <taxon>Bacteria</taxon>
        <taxon>Bacillati</taxon>
        <taxon>Actinomycetota</taxon>
        <taxon>Actinomycetes</taxon>
        <taxon>Micromonosporales</taxon>
        <taxon>Micromonosporaceae</taxon>
        <taxon>Actinoplanes</taxon>
    </lineage>
</organism>
<comment type="catalytic activity">
    <reaction evidence="1">
        <text>aldehydo-D-ribose 5-phosphate = D-ribulose 5-phosphate</text>
        <dbReference type="Rhea" id="RHEA:14657"/>
        <dbReference type="ChEBI" id="CHEBI:58121"/>
        <dbReference type="ChEBI" id="CHEBI:58273"/>
        <dbReference type="EC" id="5.3.1.6"/>
    </reaction>
</comment>
<feature type="binding site" evidence="9">
    <location>
        <position position="100"/>
    </location>
    <ligand>
        <name>D-ribulose 5-phosphate</name>
        <dbReference type="ChEBI" id="CHEBI:58121"/>
    </ligand>
</feature>
<dbReference type="NCBIfam" id="TIGR00689">
    <property type="entry name" value="rpiB_lacA_lacB"/>
    <property type="match status" value="1"/>
</dbReference>
<reference evidence="10" key="1">
    <citation type="submission" date="2021-01" db="EMBL/GenBank/DDBJ databases">
        <title>Whole genome shotgun sequence of Actinoplanes nipponensis NBRC 14063.</title>
        <authorList>
            <person name="Komaki H."/>
            <person name="Tamura T."/>
        </authorList>
    </citation>
    <scope>NUCLEOTIDE SEQUENCE</scope>
    <source>
        <strain evidence="10">NBRC 14063</strain>
    </source>
</reference>
<dbReference type="EC" id="5.3.1.6" evidence="5"/>
<dbReference type="PANTHER" id="PTHR30345">
    <property type="entry name" value="RIBOSE-5-PHOSPHATE ISOMERASE B"/>
    <property type="match status" value="1"/>
</dbReference>
<gene>
    <name evidence="10" type="ORF">Ani05nite_80940</name>
</gene>
<sequence>MRVYLGSDHAGYELKMHLVNHLGKQGYDVVDVGPHVYDPEDDYPAFCLTTGARVVADEGSLGIVIGGSGNGEQIAANKIAGVRSALAWKAEIAQLARQHNDANVLAIGGRQHPLDEATAMAEAFLTTPFSGDERHARRIAQLADYERTRELPPLPQS</sequence>
<feature type="binding site" evidence="9">
    <location>
        <position position="110"/>
    </location>
    <ligand>
        <name>D-ribulose 5-phosphate</name>
        <dbReference type="ChEBI" id="CHEBI:58121"/>
    </ligand>
</feature>
<comment type="caution">
    <text evidence="10">The sequence shown here is derived from an EMBL/GenBank/DDBJ whole genome shotgun (WGS) entry which is preliminary data.</text>
</comment>
<comment type="similarity">
    <text evidence="3">Belongs to the LacAB/RpiB family.</text>
</comment>
<dbReference type="RefSeq" id="WP_203777490.1">
    <property type="nucleotide sequence ID" value="NZ_BAAAYJ010000110.1"/>
</dbReference>
<dbReference type="NCBIfam" id="TIGR02133">
    <property type="entry name" value="RPI_actino"/>
    <property type="match status" value="1"/>
</dbReference>
<dbReference type="InterPro" id="IPR011860">
    <property type="entry name" value="Rib-5-P_Isoase_Actino"/>
</dbReference>
<dbReference type="PANTHER" id="PTHR30345:SF0">
    <property type="entry name" value="DNA DAMAGE-REPAIR_TOLERATION PROTEIN DRT102"/>
    <property type="match status" value="1"/>
</dbReference>
<feature type="binding site" evidence="9">
    <location>
        <begin position="8"/>
        <end position="9"/>
    </location>
    <ligand>
        <name>D-ribulose 5-phosphate</name>
        <dbReference type="ChEBI" id="CHEBI:58121"/>
    </ligand>
</feature>
<evidence type="ECO:0000256" key="9">
    <source>
        <dbReference type="PIRSR" id="PIRSR005384-2"/>
    </source>
</evidence>
<feature type="binding site" evidence="9">
    <location>
        <position position="134"/>
    </location>
    <ligand>
        <name>D-ribulose 5-phosphate</name>
        <dbReference type="ChEBI" id="CHEBI:58121"/>
    </ligand>
</feature>
<accession>A0A919MYH0</accession>
<evidence type="ECO:0000256" key="6">
    <source>
        <dbReference type="ARBA" id="ARBA00014007"/>
    </source>
</evidence>
<evidence type="ECO:0000256" key="2">
    <source>
        <dbReference type="ARBA" id="ARBA00004988"/>
    </source>
</evidence>
<evidence type="ECO:0000256" key="4">
    <source>
        <dbReference type="ARBA" id="ARBA00011738"/>
    </source>
</evidence>
<dbReference type="EMBL" id="BOMQ01000105">
    <property type="protein sequence ID" value="GIE54560.1"/>
    <property type="molecule type" value="Genomic_DNA"/>
</dbReference>
<keyword evidence="7 10" id="KW-0413">Isomerase</keyword>
<name>A0A919MYH0_9ACTN</name>
<evidence type="ECO:0000313" key="11">
    <source>
        <dbReference type="Proteomes" id="UP000647172"/>
    </source>
</evidence>
<dbReference type="Proteomes" id="UP000647172">
    <property type="component" value="Unassembled WGS sequence"/>
</dbReference>
<comment type="subunit">
    <text evidence="4">Homodimer.</text>
</comment>
<evidence type="ECO:0000256" key="7">
    <source>
        <dbReference type="ARBA" id="ARBA00023235"/>
    </source>
</evidence>
<dbReference type="InterPro" id="IPR003500">
    <property type="entry name" value="RpiB_LacA_LacB"/>
</dbReference>
<comment type="pathway">
    <text evidence="2">Carbohydrate degradation; pentose phosphate pathway; D-ribose 5-phosphate from D-ribulose 5-phosphate (non-oxidative stage): step 1/1.</text>
</comment>
<feature type="binding site" evidence="9">
    <location>
        <position position="138"/>
    </location>
    <ligand>
        <name>D-ribulose 5-phosphate</name>
        <dbReference type="ChEBI" id="CHEBI:58121"/>
    </ligand>
</feature>
<evidence type="ECO:0000256" key="8">
    <source>
        <dbReference type="ARBA" id="ARBA00032117"/>
    </source>
</evidence>
<keyword evidence="11" id="KW-1185">Reference proteome</keyword>
<dbReference type="InterPro" id="IPR036569">
    <property type="entry name" value="RpiB_LacA_LacB_sf"/>
</dbReference>
<dbReference type="Pfam" id="PF02502">
    <property type="entry name" value="LacAB_rpiB"/>
    <property type="match status" value="1"/>
</dbReference>
<dbReference type="GO" id="GO:0019316">
    <property type="term" value="P:D-allose catabolic process"/>
    <property type="evidence" value="ECO:0007669"/>
    <property type="project" value="TreeGrafter"/>
</dbReference>
<dbReference type="AlphaFoldDB" id="A0A919MYH0"/>
<evidence type="ECO:0000313" key="10">
    <source>
        <dbReference type="EMBL" id="GIE54560.1"/>
    </source>
</evidence>
<evidence type="ECO:0000256" key="1">
    <source>
        <dbReference type="ARBA" id="ARBA00001713"/>
    </source>
</evidence>
<dbReference type="Gene3D" id="3.40.1400.10">
    <property type="entry name" value="Sugar-phosphate isomerase, RpiB/LacA/LacB"/>
    <property type="match status" value="1"/>
</dbReference>
<dbReference type="GO" id="GO:0009052">
    <property type="term" value="P:pentose-phosphate shunt, non-oxidative branch"/>
    <property type="evidence" value="ECO:0007669"/>
    <property type="project" value="TreeGrafter"/>
</dbReference>
<dbReference type="NCBIfam" id="NF004051">
    <property type="entry name" value="PRK05571.1"/>
    <property type="match status" value="1"/>
</dbReference>
<evidence type="ECO:0000256" key="5">
    <source>
        <dbReference type="ARBA" id="ARBA00011959"/>
    </source>
</evidence>
<dbReference type="GO" id="GO:0004751">
    <property type="term" value="F:ribose-5-phosphate isomerase activity"/>
    <property type="evidence" value="ECO:0007669"/>
    <property type="project" value="UniProtKB-EC"/>
</dbReference>
<feature type="binding site" evidence="9">
    <location>
        <begin position="67"/>
        <end position="71"/>
    </location>
    <ligand>
        <name>D-ribulose 5-phosphate</name>
        <dbReference type="ChEBI" id="CHEBI:58121"/>
    </ligand>
</feature>